<dbReference type="InterPro" id="IPR000573">
    <property type="entry name" value="AconitaseA/IPMdHydase_ssu_swvl"/>
</dbReference>
<dbReference type="NCBIfam" id="NF002458">
    <property type="entry name" value="PRK01641.1"/>
    <property type="match status" value="1"/>
</dbReference>
<dbReference type="NCBIfam" id="TIGR00171">
    <property type="entry name" value="leuD"/>
    <property type="match status" value="1"/>
</dbReference>
<dbReference type="CDD" id="cd01577">
    <property type="entry name" value="IPMI_Swivel"/>
    <property type="match status" value="1"/>
</dbReference>
<dbReference type="InterPro" id="IPR015928">
    <property type="entry name" value="Aconitase/3IPM_dehydase_swvl"/>
</dbReference>
<evidence type="ECO:0000256" key="3">
    <source>
        <dbReference type="ARBA" id="ARBA00004729"/>
    </source>
</evidence>
<dbReference type="PANTHER" id="PTHR43345">
    <property type="entry name" value="3-ISOPROPYLMALATE DEHYDRATASE SMALL SUBUNIT 2-RELATED-RELATED"/>
    <property type="match status" value="1"/>
</dbReference>
<keyword evidence="13" id="KW-1185">Reference proteome</keyword>
<evidence type="ECO:0000256" key="5">
    <source>
        <dbReference type="ARBA" id="ARBA00011271"/>
    </source>
</evidence>
<comment type="similarity">
    <text evidence="4">Belongs to the LeuD family. LeuD type 1 subfamily.</text>
</comment>
<dbReference type="Gene3D" id="3.20.19.10">
    <property type="entry name" value="Aconitase, domain 4"/>
    <property type="match status" value="1"/>
</dbReference>
<dbReference type="InterPro" id="IPR004431">
    <property type="entry name" value="3-IsopropMal_deHydase_ssu"/>
</dbReference>
<dbReference type="SUPFAM" id="SSF52016">
    <property type="entry name" value="LeuD/IlvD-like"/>
    <property type="match status" value="1"/>
</dbReference>
<dbReference type="InterPro" id="IPR033940">
    <property type="entry name" value="IPMI_Swivel"/>
</dbReference>
<comment type="catalytic activity">
    <reaction evidence="1">
        <text>(2R,3S)-3-isopropylmalate = (2S)-2-isopropylmalate</text>
        <dbReference type="Rhea" id="RHEA:32287"/>
        <dbReference type="ChEBI" id="CHEBI:1178"/>
        <dbReference type="ChEBI" id="CHEBI:35121"/>
        <dbReference type="EC" id="4.2.1.33"/>
    </reaction>
</comment>
<keyword evidence="9 12" id="KW-0456">Lyase</keyword>
<name>A0A7X6I5L7_9BURK</name>
<keyword evidence="7" id="KW-0432">Leucine biosynthesis</keyword>
<evidence type="ECO:0000256" key="2">
    <source>
        <dbReference type="ARBA" id="ARBA00002695"/>
    </source>
</evidence>
<evidence type="ECO:0000256" key="9">
    <source>
        <dbReference type="ARBA" id="ARBA00023239"/>
    </source>
</evidence>
<protein>
    <recommendedName>
        <fullName evidence="6">3-isopropylmalate dehydratase</fullName>
        <ecNumber evidence="6">4.2.1.33</ecNumber>
    </recommendedName>
</protein>
<dbReference type="UniPathway" id="UPA00048">
    <property type="reaction ID" value="UER00071"/>
</dbReference>
<evidence type="ECO:0000256" key="10">
    <source>
        <dbReference type="ARBA" id="ARBA00023304"/>
    </source>
</evidence>
<accession>A0A7X6I5L7</accession>
<dbReference type="GO" id="GO:0003861">
    <property type="term" value="F:3-isopropylmalate dehydratase activity"/>
    <property type="evidence" value="ECO:0007669"/>
    <property type="project" value="UniProtKB-EC"/>
</dbReference>
<evidence type="ECO:0000256" key="7">
    <source>
        <dbReference type="ARBA" id="ARBA00022430"/>
    </source>
</evidence>
<evidence type="ECO:0000256" key="8">
    <source>
        <dbReference type="ARBA" id="ARBA00022605"/>
    </source>
</evidence>
<gene>
    <name evidence="12" type="primary">leuD</name>
    <name evidence="12" type="ORF">RAMLITH_06430</name>
</gene>
<dbReference type="Proteomes" id="UP000521868">
    <property type="component" value="Unassembled WGS sequence"/>
</dbReference>
<evidence type="ECO:0000259" key="11">
    <source>
        <dbReference type="Pfam" id="PF00694"/>
    </source>
</evidence>
<organism evidence="12 13">
    <name type="scientific">Ramlibacter lithotrophicus</name>
    <dbReference type="NCBI Taxonomy" id="2606681"/>
    <lineage>
        <taxon>Bacteria</taxon>
        <taxon>Pseudomonadati</taxon>
        <taxon>Pseudomonadota</taxon>
        <taxon>Betaproteobacteria</taxon>
        <taxon>Burkholderiales</taxon>
        <taxon>Comamonadaceae</taxon>
        <taxon>Ramlibacter</taxon>
    </lineage>
</organism>
<dbReference type="EC" id="4.2.1.33" evidence="6"/>
<evidence type="ECO:0000256" key="1">
    <source>
        <dbReference type="ARBA" id="ARBA00000491"/>
    </source>
</evidence>
<dbReference type="EMBL" id="VTOX01000002">
    <property type="protein sequence ID" value="NKE65453.1"/>
    <property type="molecule type" value="Genomic_DNA"/>
</dbReference>
<evidence type="ECO:0000256" key="4">
    <source>
        <dbReference type="ARBA" id="ARBA00009845"/>
    </source>
</evidence>
<dbReference type="RefSeq" id="WP_168106574.1">
    <property type="nucleotide sequence ID" value="NZ_VTOX01000002.1"/>
</dbReference>
<reference evidence="12 13" key="1">
    <citation type="journal article" date="2020" name="Nature">
        <title>Bacterial chemolithoautotrophy via manganese oxidation.</title>
        <authorList>
            <person name="Yu H."/>
            <person name="Leadbetter J.R."/>
        </authorList>
    </citation>
    <scope>NUCLEOTIDE SEQUENCE [LARGE SCALE GENOMIC DNA]</scope>
    <source>
        <strain evidence="12 13">RBP-1</strain>
    </source>
</reference>
<dbReference type="GO" id="GO:0009098">
    <property type="term" value="P:L-leucine biosynthetic process"/>
    <property type="evidence" value="ECO:0007669"/>
    <property type="project" value="UniProtKB-UniPathway"/>
</dbReference>
<comment type="pathway">
    <text evidence="3">Amino-acid biosynthesis; L-leucine biosynthesis; L-leucine from 3-methyl-2-oxobutanoate: step 2/4.</text>
</comment>
<comment type="function">
    <text evidence="2">Catalyzes the isomerization between 2-isopropylmalate and 3-isopropylmalate, via the formation of 2-isopropylmaleate.</text>
</comment>
<feature type="domain" description="Aconitase A/isopropylmalate dehydratase small subunit swivel" evidence="11">
    <location>
        <begin position="1"/>
        <end position="123"/>
    </location>
</feature>
<dbReference type="PANTHER" id="PTHR43345:SF5">
    <property type="entry name" value="3-ISOPROPYLMALATE DEHYDRATASE SMALL SUBUNIT"/>
    <property type="match status" value="1"/>
</dbReference>
<evidence type="ECO:0000313" key="12">
    <source>
        <dbReference type="EMBL" id="NKE65453.1"/>
    </source>
</evidence>
<proteinExistence type="inferred from homology"/>
<dbReference type="InterPro" id="IPR050075">
    <property type="entry name" value="LeuD"/>
</dbReference>
<dbReference type="AlphaFoldDB" id="A0A7X6I5L7"/>
<evidence type="ECO:0000256" key="6">
    <source>
        <dbReference type="ARBA" id="ARBA00011998"/>
    </source>
</evidence>
<dbReference type="GO" id="GO:0009316">
    <property type="term" value="C:3-isopropylmalate dehydratase complex"/>
    <property type="evidence" value="ECO:0007669"/>
    <property type="project" value="InterPro"/>
</dbReference>
<comment type="subunit">
    <text evidence="5">Heterodimer of LeuC and LeuD.</text>
</comment>
<sequence length="209" mass="23362">MQKFEVLRAVAAPFPFANVDTDRIIRIERCARTPREEMGLWAFEMERFHPDGSERDTFVLNRPPFRGAGILVADENFGCGSSREMAVWAVAGMGIRCVIAPSFGEIFFGNCFQNGVLPIRLPAAVVAQFHAKLAEATPETPDRATLTVDLRQQVIATPWGETVRFEVEPLRREALLEGLDPIGVTLKRAAAIAAFQAHQRTERPWVWQA</sequence>
<dbReference type="Pfam" id="PF00694">
    <property type="entry name" value="Aconitase_C"/>
    <property type="match status" value="1"/>
</dbReference>
<keyword evidence="10" id="KW-0100">Branched-chain amino acid biosynthesis</keyword>
<comment type="caution">
    <text evidence="12">The sequence shown here is derived from an EMBL/GenBank/DDBJ whole genome shotgun (WGS) entry which is preliminary data.</text>
</comment>
<keyword evidence="8" id="KW-0028">Amino-acid biosynthesis</keyword>
<evidence type="ECO:0000313" key="13">
    <source>
        <dbReference type="Proteomes" id="UP000521868"/>
    </source>
</evidence>